<organism evidence="1 2">
    <name type="scientific">Cedecea neteri</name>
    <dbReference type="NCBI Taxonomy" id="158822"/>
    <lineage>
        <taxon>Bacteria</taxon>
        <taxon>Pseudomonadati</taxon>
        <taxon>Pseudomonadota</taxon>
        <taxon>Gammaproteobacteria</taxon>
        <taxon>Enterobacterales</taxon>
        <taxon>Enterobacteriaceae</taxon>
        <taxon>Cedecea</taxon>
    </lineage>
</organism>
<dbReference type="AlphaFoldDB" id="A0AAN0S2X5"/>
<dbReference type="KEGG" id="cem:LH23_07725"/>
<reference evidence="1 2" key="1">
    <citation type="submission" date="2014-09" db="EMBL/GenBank/DDBJ databases">
        <authorList>
            <person name="Chan K.-G."/>
        </authorList>
    </citation>
    <scope>NUCLEOTIDE SEQUENCE [LARGE SCALE GENOMIC DNA]</scope>
    <source>
        <strain evidence="1 2">M006</strain>
    </source>
</reference>
<dbReference type="Proteomes" id="UP000029516">
    <property type="component" value="Chromosome"/>
</dbReference>
<sequence length="120" mass="13318">MVSSLVFTRTLKLPVDVSADVHIAVAARFSHDYRVIKLRVVLVSILLNGRFRFRNGGEVMVDVNNAQALNIVHISGLAGVDFYSCGRIGAKEQHSGEGNNDIFHDALHYNKPEIRGRRSC</sequence>
<gene>
    <name evidence="1" type="ORF">LH23_07725</name>
</gene>
<proteinExistence type="predicted"/>
<evidence type="ECO:0000313" key="1">
    <source>
        <dbReference type="EMBL" id="AIR60546.1"/>
    </source>
</evidence>
<evidence type="ECO:0000313" key="2">
    <source>
        <dbReference type="Proteomes" id="UP000029516"/>
    </source>
</evidence>
<accession>A0AAN0S2X5</accession>
<dbReference type="EMBL" id="CP009458">
    <property type="protein sequence ID" value="AIR60546.1"/>
    <property type="molecule type" value="Genomic_DNA"/>
</dbReference>
<name>A0AAN0S2X5_9ENTR</name>
<protein>
    <submittedName>
        <fullName evidence="1">Uncharacterized protein</fullName>
    </submittedName>
</protein>